<keyword evidence="1" id="KW-1277">Toxin-antitoxin system</keyword>
<dbReference type="InterPro" id="IPR009956">
    <property type="entry name" value="Post-segregation_anti-tox_CcdA"/>
</dbReference>
<reference evidence="3" key="1">
    <citation type="journal article" date="2019" name="Int. J. Syst. Evol. Microbiol.">
        <title>The Global Catalogue of Microorganisms (GCM) 10K type strain sequencing project: providing services to taxonomists for standard genome sequencing and annotation.</title>
        <authorList>
            <consortium name="The Broad Institute Genomics Platform"/>
            <consortium name="The Broad Institute Genome Sequencing Center for Infectious Disease"/>
            <person name="Wu L."/>
            <person name="Ma J."/>
        </authorList>
    </citation>
    <scope>NUCLEOTIDE SEQUENCE [LARGE SCALE GENOMIC DNA]</scope>
    <source>
        <strain evidence="3">NBRC 110107</strain>
    </source>
</reference>
<protein>
    <recommendedName>
        <fullName evidence="4">Acetoacetyl-CoA synthase</fullName>
    </recommendedName>
</protein>
<accession>A0ABQ6BDF0</accession>
<dbReference type="RefSeq" id="WP_284219880.1">
    <property type="nucleotide sequence ID" value="NZ_BSOY01000001.1"/>
</dbReference>
<evidence type="ECO:0000313" key="2">
    <source>
        <dbReference type="EMBL" id="GLS00043.1"/>
    </source>
</evidence>
<organism evidence="2 3">
    <name type="scientific">Brevundimonas denitrificans</name>
    <dbReference type="NCBI Taxonomy" id="1443434"/>
    <lineage>
        <taxon>Bacteria</taxon>
        <taxon>Pseudomonadati</taxon>
        <taxon>Pseudomonadota</taxon>
        <taxon>Alphaproteobacteria</taxon>
        <taxon>Caulobacterales</taxon>
        <taxon>Caulobacteraceae</taxon>
        <taxon>Brevundimonas</taxon>
    </lineage>
</organism>
<sequence length="85" mass="9305">MGKSELKIEIDPAMVAEAERLGVDLTTAGLAGVQQALARRRNALKSDAERAADARAWAAENAESLKAYNERIARDGIFGEDFRTW</sequence>
<name>A0ABQ6BDF0_9CAUL</name>
<evidence type="ECO:0000256" key="1">
    <source>
        <dbReference type="ARBA" id="ARBA00022649"/>
    </source>
</evidence>
<evidence type="ECO:0000313" key="3">
    <source>
        <dbReference type="Proteomes" id="UP001156921"/>
    </source>
</evidence>
<comment type="caution">
    <text evidence="2">The sequence shown here is derived from an EMBL/GenBank/DDBJ whole genome shotgun (WGS) entry which is preliminary data.</text>
</comment>
<dbReference type="Proteomes" id="UP001156921">
    <property type="component" value="Unassembled WGS sequence"/>
</dbReference>
<proteinExistence type="predicted"/>
<dbReference type="EMBL" id="BSOY01000001">
    <property type="protein sequence ID" value="GLS00043.1"/>
    <property type="molecule type" value="Genomic_DNA"/>
</dbReference>
<keyword evidence="3" id="KW-1185">Reference proteome</keyword>
<gene>
    <name evidence="2" type="ORF">GCM10007859_00460</name>
</gene>
<dbReference type="Pfam" id="PF07362">
    <property type="entry name" value="CcdA"/>
    <property type="match status" value="1"/>
</dbReference>
<evidence type="ECO:0008006" key="4">
    <source>
        <dbReference type="Google" id="ProtNLM"/>
    </source>
</evidence>